<protein>
    <submittedName>
        <fullName evidence="1">Uncharacterized protein</fullName>
    </submittedName>
</protein>
<dbReference type="Proteomes" id="UP000215914">
    <property type="component" value="Chromosome 12"/>
</dbReference>
<gene>
    <name evidence="1" type="ORF">HannXRQ_Chr12g0357531</name>
</gene>
<organism evidence="1 2">
    <name type="scientific">Helianthus annuus</name>
    <name type="common">Common sunflower</name>
    <dbReference type="NCBI Taxonomy" id="4232"/>
    <lineage>
        <taxon>Eukaryota</taxon>
        <taxon>Viridiplantae</taxon>
        <taxon>Streptophyta</taxon>
        <taxon>Embryophyta</taxon>
        <taxon>Tracheophyta</taxon>
        <taxon>Spermatophyta</taxon>
        <taxon>Magnoliopsida</taxon>
        <taxon>eudicotyledons</taxon>
        <taxon>Gunneridae</taxon>
        <taxon>Pentapetalae</taxon>
        <taxon>asterids</taxon>
        <taxon>campanulids</taxon>
        <taxon>Asterales</taxon>
        <taxon>Asteraceae</taxon>
        <taxon>Asteroideae</taxon>
        <taxon>Heliantheae alliance</taxon>
        <taxon>Heliantheae</taxon>
        <taxon>Helianthus</taxon>
    </lineage>
</organism>
<accession>A0A251SYT7</accession>
<evidence type="ECO:0000313" key="2">
    <source>
        <dbReference type="Proteomes" id="UP000215914"/>
    </source>
</evidence>
<reference evidence="2" key="1">
    <citation type="journal article" date="2017" name="Nature">
        <title>The sunflower genome provides insights into oil metabolism, flowering and Asterid evolution.</title>
        <authorList>
            <person name="Badouin H."/>
            <person name="Gouzy J."/>
            <person name="Grassa C.J."/>
            <person name="Murat F."/>
            <person name="Staton S.E."/>
            <person name="Cottret L."/>
            <person name="Lelandais-Briere C."/>
            <person name="Owens G.L."/>
            <person name="Carrere S."/>
            <person name="Mayjonade B."/>
            <person name="Legrand L."/>
            <person name="Gill N."/>
            <person name="Kane N.C."/>
            <person name="Bowers J.E."/>
            <person name="Hubner S."/>
            <person name="Bellec A."/>
            <person name="Berard A."/>
            <person name="Berges H."/>
            <person name="Blanchet N."/>
            <person name="Boniface M.C."/>
            <person name="Brunel D."/>
            <person name="Catrice O."/>
            <person name="Chaidir N."/>
            <person name="Claudel C."/>
            <person name="Donnadieu C."/>
            <person name="Faraut T."/>
            <person name="Fievet G."/>
            <person name="Helmstetter N."/>
            <person name="King M."/>
            <person name="Knapp S.J."/>
            <person name="Lai Z."/>
            <person name="Le Paslier M.C."/>
            <person name="Lippi Y."/>
            <person name="Lorenzon L."/>
            <person name="Mandel J.R."/>
            <person name="Marage G."/>
            <person name="Marchand G."/>
            <person name="Marquand E."/>
            <person name="Bret-Mestries E."/>
            <person name="Morien E."/>
            <person name="Nambeesan S."/>
            <person name="Nguyen T."/>
            <person name="Pegot-Espagnet P."/>
            <person name="Pouilly N."/>
            <person name="Raftis F."/>
            <person name="Sallet E."/>
            <person name="Schiex T."/>
            <person name="Thomas J."/>
            <person name="Vandecasteele C."/>
            <person name="Vares D."/>
            <person name="Vear F."/>
            <person name="Vautrin S."/>
            <person name="Crespi M."/>
            <person name="Mangin B."/>
            <person name="Burke J.M."/>
            <person name="Salse J."/>
            <person name="Munos S."/>
            <person name="Vincourt P."/>
            <person name="Rieseberg L.H."/>
            <person name="Langlade N.B."/>
        </authorList>
    </citation>
    <scope>NUCLEOTIDE SEQUENCE [LARGE SCALE GENOMIC DNA]</scope>
    <source>
        <strain evidence="2">cv. SF193</strain>
    </source>
</reference>
<sequence length="60" mass="6550">MEMVEEICEDKVDVAMCVLPVEICEDKVDVAMCVLLVVVETCKRNASLAKYASLVAISSL</sequence>
<name>A0A251SYT7_HELAN</name>
<proteinExistence type="predicted"/>
<evidence type="ECO:0000313" key="1">
    <source>
        <dbReference type="EMBL" id="OTG04000.1"/>
    </source>
</evidence>
<dbReference type="InParanoid" id="A0A251SYT7"/>
<dbReference type="EMBL" id="CM007901">
    <property type="protein sequence ID" value="OTG04000.1"/>
    <property type="molecule type" value="Genomic_DNA"/>
</dbReference>
<keyword evidence="2" id="KW-1185">Reference proteome</keyword>
<dbReference type="AlphaFoldDB" id="A0A251SYT7"/>